<dbReference type="AlphaFoldDB" id="A0AAD9DN73"/>
<protein>
    <submittedName>
        <fullName evidence="2">Uncharacterized protein</fullName>
    </submittedName>
</protein>
<organism evidence="2 3">
    <name type="scientific">Electrophorus voltai</name>
    <dbReference type="NCBI Taxonomy" id="2609070"/>
    <lineage>
        <taxon>Eukaryota</taxon>
        <taxon>Metazoa</taxon>
        <taxon>Chordata</taxon>
        <taxon>Craniata</taxon>
        <taxon>Vertebrata</taxon>
        <taxon>Euteleostomi</taxon>
        <taxon>Actinopterygii</taxon>
        <taxon>Neopterygii</taxon>
        <taxon>Teleostei</taxon>
        <taxon>Ostariophysi</taxon>
        <taxon>Gymnotiformes</taxon>
        <taxon>Gymnotoidei</taxon>
        <taxon>Gymnotidae</taxon>
        <taxon>Electrophorus</taxon>
    </lineage>
</organism>
<feature type="compositionally biased region" description="Polar residues" evidence="1">
    <location>
        <begin position="486"/>
        <end position="501"/>
    </location>
</feature>
<feature type="compositionally biased region" description="Polar residues" evidence="1">
    <location>
        <begin position="253"/>
        <end position="268"/>
    </location>
</feature>
<feature type="region of interest" description="Disordered" evidence="1">
    <location>
        <begin position="253"/>
        <end position="287"/>
    </location>
</feature>
<feature type="region of interest" description="Disordered" evidence="1">
    <location>
        <begin position="299"/>
        <end position="362"/>
    </location>
</feature>
<proteinExistence type="predicted"/>
<keyword evidence="3" id="KW-1185">Reference proteome</keyword>
<reference evidence="2" key="1">
    <citation type="submission" date="2023-03" db="EMBL/GenBank/DDBJ databases">
        <title>Electrophorus voltai genome.</title>
        <authorList>
            <person name="Bian C."/>
        </authorList>
    </citation>
    <scope>NUCLEOTIDE SEQUENCE</scope>
    <source>
        <strain evidence="2">CB-2022</strain>
        <tissue evidence="2">Muscle</tissue>
    </source>
</reference>
<evidence type="ECO:0000313" key="2">
    <source>
        <dbReference type="EMBL" id="KAK1785867.1"/>
    </source>
</evidence>
<feature type="compositionally biased region" description="Polar residues" evidence="1">
    <location>
        <begin position="328"/>
        <end position="338"/>
    </location>
</feature>
<dbReference type="Proteomes" id="UP001239994">
    <property type="component" value="Unassembled WGS sequence"/>
</dbReference>
<feature type="region of interest" description="Disordered" evidence="1">
    <location>
        <begin position="383"/>
        <end position="525"/>
    </location>
</feature>
<feature type="compositionally biased region" description="Basic and acidic residues" evidence="1">
    <location>
        <begin position="269"/>
        <end position="285"/>
    </location>
</feature>
<evidence type="ECO:0000256" key="1">
    <source>
        <dbReference type="SAM" id="MobiDB-lite"/>
    </source>
</evidence>
<evidence type="ECO:0000313" key="3">
    <source>
        <dbReference type="Proteomes" id="UP001239994"/>
    </source>
</evidence>
<feature type="compositionally biased region" description="Basic and acidic residues" evidence="1">
    <location>
        <begin position="339"/>
        <end position="356"/>
    </location>
</feature>
<name>A0AAD9DN73_9TELE</name>
<comment type="caution">
    <text evidence="2">The sequence shown here is derived from an EMBL/GenBank/DDBJ whole genome shotgun (WGS) entry which is preliminary data.</text>
</comment>
<feature type="region of interest" description="Disordered" evidence="1">
    <location>
        <begin position="613"/>
        <end position="634"/>
    </location>
</feature>
<feature type="compositionally biased region" description="Basic and acidic residues" evidence="1">
    <location>
        <begin position="314"/>
        <end position="327"/>
    </location>
</feature>
<feature type="compositionally biased region" description="Polar residues" evidence="1">
    <location>
        <begin position="619"/>
        <end position="631"/>
    </location>
</feature>
<dbReference type="EMBL" id="JAROKS010000025">
    <property type="protein sequence ID" value="KAK1785867.1"/>
    <property type="molecule type" value="Genomic_DNA"/>
</dbReference>
<feature type="compositionally biased region" description="Polar residues" evidence="1">
    <location>
        <begin position="11"/>
        <end position="35"/>
    </location>
</feature>
<sequence length="664" mass="72380">MSEEFVGPVGSSVQEITNNNFPQDSQARDSNANDIQSREGKTLEEFISHSEEQEKIIIWSTDSQCDDPELVEFEMLECQELEVFLVESQENYSVHGTLFNCVSQTTDVVPKEIHKNKESHPDVSEQETVSYKGMSITSAESCVMRAELSSDNDAFVSCYSTMSSLGGSFASALDNTGWTQTSELWPVQTEPYRTLSDNPPPSCVTISERSRSSSHADGTHVDLNTTTFSEEPLSEAQENLAAHNTLTCKETSVQLINGRNESNSSTADVKTKHNEVRNTSEDKVGHCGNSTVERQAITREECKQPDAKPASVLKKSDHPFGSEDKESLTTTRFPQNLSHELKCKPFRSDETPDKSLKTGSVGPPHQCVLAELKLSQKQACFQRPCSASPTSLDRRKPWGSPSPSSTPPSHKHTCSPRRELPTSPGKTVSTRGLKPLSKSSLTSGLPKAIPPQHPSKSEPKPKRSPPAQKPKNVHPKIITSVHKSPHVNSLSAEGPYETSTLPCRPPTGQRRTGGLKDSPVPSSSGVLHNRYRQELQKPGYYSPPGLTVSGVRRSSHTIPQKLSGKSESFHGEFPGRHLNEVGRAVVLSIPEVAGVCCSPRALTPHLGLATRQPGARNRTLMSGQRSSSPLSHMSPPRQGAYCCLEPAGYMEKGQSAALCADSLL</sequence>
<accession>A0AAD9DN73</accession>
<gene>
    <name evidence="2" type="ORF">P4O66_003235</name>
</gene>
<feature type="region of interest" description="Disordered" evidence="1">
    <location>
        <begin position="1"/>
        <end position="39"/>
    </location>
</feature>